<dbReference type="Proteomes" id="UP001322138">
    <property type="component" value="Unassembled WGS sequence"/>
</dbReference>
<gene>
    <name evidence="5" type="primary">NWD5</name>
    <name evidence="5" type="ORF">QC761_501230</name>
</gene>
<feature type="repeat" description="WD" evidence="3">
    <location>
        <begin position="691"/>
        <end position="732"/>
    </location>
</feature>
<dbReference type="EMBL" id="JAFFGZ010000007">
    <property type="protein sequence ID" value="KAK4641508.1"/>
    <property type="molecule type" value="Genomic_DNA"/>
</dbReference>
<dbReference type="Pfam" id="PF00400">
    <property type="entry name" value="WD40"/>
    <property type="match status" value="5"/>
</dbReference>
<feature type="repeat" description="WD" evidence="3">
    <location>
        <begin position="1027"/>
        <end position="1068"/>
    </location>
</feature>
<keyword evidence="6" id="KW-1185">Reference proteome</keyword>
<feature type="domain" description="NACHT" evidence="4">
    <location>
        <begin position="11"/>
        <end position="160"/>
    </location>
</feature>
<dbReference type="PROSITE" id="PS50837">
    <property type="entry name" value="NACHT"/>
    <property type="match status" value="1"/>
</dbReference>
<accession>A0ABR0FC17</accession>
<feature type="repeat" description="WD" evidence="3">
    <location>
        <begin position="817"/>
        <end position="858"/>
    </location>
</feature>
<evidence type="ECO:0000259" key="4">
    <source>
        <dbReference type="PROSITE" id="PS50837"/>
    </source>
</evidence>
<feature type="repeat" description="WD" evidence="3">
    <location>
        <begin position="985"/>
        <end position="1026"/>
    </location>
</feature>
<name>A0ABR0FC17_9PEZI</name>
<dbReference type="InterPro" id="IPR001680">
    <property type="entry name" value="WD40_rpt"/>
</dbReference>
<dbReference type="SUPFAM" id="SSF52540">
    <property type="entry name" value="P-loop containing nucleoside triphosphate hydrolases"/>
    <property type="match status" value="1"/>
</dbReference>
<feature type="repeat" description="WD" evidence="3">
    <location>
        <begin position="607"/>
        <end position="648"/>
    </location>
</feature>
<feature type="repeat" description="WD" evidence="3">
    <location>
        <begin position="943"/>
        <end position="984"/>
    </location>
</feature>
<evidence type="ECO:0000256" key="3">
    <source>
        <dbReference type="PROSITE-ProRule" id="PRU00221"/>
    </source>
</evidence>
<dbReference type="CDD" id="cd00200">
    <property type="entry name" value="WD40"/>
    <property type="match status" value="2"/>
</dbReference>
<dbReference type="InterPro" id="IPR007111">
    <property type="entry name" value="NACHT_NTPase"/>
</dbReference>
<feature type="repeat" description="WD" evidence="3">
    <location>
        <begin position="733"/>
        <end position="774"/>
    </location>
</feature>
<dbReference type="SMART" id="SM00320">
    <property type="entry name" value="WD40"/>
    <property type="match status" value="13"/>
</dbReference>
<keyword evidence="2" id="KW-0677">Repeat</keyword>
<dbReference type="PROSITE" id="PS00678">
    <property type="entry name" value="WD_REPEATS_1"/>
    <property type="match status" value="13"/>
</dbReference>
<dbReference type="Gene3D" id="2.130.10.10">
    <property type="entry name" value="YVTN repeat-like/Quinoprotein amine dehydrogenase"/>
    <property type="match status" value="7"/>
</dbReference>
<sequence length="1133" mass="124869">MAWADDPHGECIFWLNGMAGTGKSTISRTVAQSFADQNFLGASFFFKRGEKDRSKAALLFTTIATQLVVKEPSLASYIKDAIEADPYVTSKRLEEQFKKLILKPLENLRGSLDDIKTIVLVIDALDECERDDDIRVIISLLSQAKSLISVRLRAFLTSRPELPIRLGFNKIKGKYQDLVLHEIPKPIIEHDIAVYLDSELTKIRNDYNDLSPGGQQLPHDWPGPQIVQDLVKMAVPLFIFAATVCRFIRDPAWCDPGDQLAKILEYQSGTQQSEIDKLDATYRPVLDRLLVGSEVSKRSLLDEFRMVVGPIVLLAEPLSICSLARLLGIQEKVVIRRLEPLHSVLSVPVSPTSPVRMFHLSFHDFLVDPNKKDTNSFWIDRGATHEIIASRCLELLSDNLKKDICDLRMPGTARADIESSVIDLHLPSDVRYACLYWVYHFQQSSSRISDNHQVYTFLEGHFLHWLEALSLLGKLSTSVGMIRDLQGLLSPGISSTISAFLHDAIRFILSFRQIIDIYPLQTYTSTLIFAPKKSIIRGIFCGYIPEWIPVLPMVDLEWDACLQTFEGHNGWVTAVAFSPDGTTLASTSYDNTVRLWDVATGEHRRTLEGHNRGVTAVAFSPDGATLASGSEDNTVRLWDVATGEHRRTFKGHNGYVTAVAFSPDGTTLASASYDKTVRLWDVATGEHQRTFEGHNSYATAVAFSPDGTTLASGSEDNTLGLWDVATGEYRRTLEGHNLSITAVAFSPDGATLASASYDNTVRLWDVATGEYRRTLEGHNDTVIAVAFPPDGATLASASCDNMVRLWDVATGEHRRTLEGHNSYATAVAFSPDGATLASASYDNTVRLWDVATGECRRTFEGHSDCVTAVAFSPDGTTLASASEDNTVGLWDVATGEHRRTLEGHKGYVRAVAFSPDGATLASASYDNTLRLWDVATGEHRRTLEGHNRAVTAVAFSPDGATLASASYDNTVRLWDVATGEHRRTLEGHNRGVTAVAFSPDGATLASASYDNTVWLWDVSTGEHQRTLEGHSRSNTAVAFSPDGTTLASASYDNTVRLWDVATGEYRRTFEGHSDCVTAVAFSPDGATLASCSDDNTVRLWDVATGEHRRTLMEHGIFKRLSSRIAEDNPEFSK</sequence>
<dbReference type="Pfam" id="PF25173">
    <property type="entry name" value="Beta-prop_WDR3_1st"/>
    <property type="match status" value="1"/>
</dbReference>
<keyword evidence="1 3" id="KW-0853">WD repeat</keyword>
<dbReference type="InterPro" id="IPR015943">
    <property type="entry name" value="WD40/YVTN_repeat-like_dom_sf"/>
</dbReference>
<dbReference type="PANTHER" id="PTHR19879:SF9">
    <property type="entry name" value="TRANSCRIPTION INITIATION FACTOR TFIID SUBUNIT 5"/>
    <property type="match status" value="1"/>
</dbReference>
<dbReference type="InterPro" id="IPR011047">
    <property type="entry name" value="Quinoprotein_ADH-like_sf"/>
</dbReference>
<dbReference type="InterPro" id="IPR056884">
    <property type="entry name" value="NPHP3-like_N"/>
</dbReference>
<dbReference type="Pfam" id="PF23414">
    <property type="entry name" value="Beta-prop_EML_2"/>
    <property type="match status" value="1"/>
</dbReference>
<dbReference type="Pfam" id="PF24883">
    <property type="entry name" value="NPHP3_N"/>
    <property type="match status" value="1"/>
</dbReference>
<feature type="repeat" description="WD" evidence="3">
    <location>
        <begin position="901"/>
        <end position="942"/>
    </location>
</feature>
<dbReference type="PROSITE" id="PS50294">
    <property type="entry name" value="WD_REPEATS_REGION"/>
    <property type="match status" value="13"/>
</dbReference>
<evidence type="ECO:0000313" key="5">
    <source>
        <dbReference type="EMBL" id="KAK4641508.1"/>
    </source>
</evidence>
<feature type="repeat" description="WD" evidence="3">
    <location>
        <begin position="775"/>
        <end position="816"/>
    </location>
</feature>
<feature type="repeat" description="WD" evidence="3">
    <location>
        <begin position="1069"/>
        <end position="1110"/>
    </location>
</feature>
<organism evidence="5 6">
    <name type="scientific">Podospora bellae-mahoneyi</name>
    <dbReference type="NCBI Taxonomy" id="2093777"/>
    <lineage>
        <taxon>Eukaryota</taxon>
        <taxon>Fungi</taxon>
        <taxon>Dikarya</taxon>
        <taxon>Ascomycota</taxon>
        <taxon>Pezizomycotina</taxon>
        <taxon>Sordariomycetes</taxon>
        <taxon>Sordariomycetidae</taxon>
        <taxon>Sordariales</taxon>
        <taxon>Podosporaceae</taxon>
        <taxon>Podospora</taxon>
    </lineage>
</organism>
<feature type="repeat" description="WD" evidence="3">
    <location>
        <begin position="565"/>
        <end position="606"/>
    </location>
</feature>
<dbReference type="PANTHER" id="PTHR19879">
    <property type="entry name" value="TRANSCRIPTION INITIATION FACTOR TFIID"/>
    <property type="match status" value="1"/>
</dbReference>
<evidence type="ECO:0000256" key="2">
    <source>
        <dbReference type="ARBA" id="ARBA00022737"/>
    </source>
</evidence>
<dbReference type="InterPro" id="IPR055442">
    <property type="entry name" value="Beta-prop_EML-like_2nd"/>
</dbReference>
<proteinExistence type="predicted"/>
<dbReference type="InterPro" id="IPR019775">
    <property type="entry name" value="WD40_repeat_CS"/>
</dbReference>
<comment type="caution">
    <text evidence="5">The sequence shown here is derived from an EMBL/GenBank/DDBJ whole genome shotgun (WGS) entry which is preliminary data.</text>
</comment>
<dbReference type="PROSITE" id="PS50082">
    <property type="entry name" value="WD_REPEATS_2"/>
    <property type="match status" value="13"/>
</dbReference>
<dbReference type="InterPro" id="IPR020472">
    <property type="entry name" value="WD40_PAC1"/>
</dbReference>
<evidence type="ECO:0000313" key="6">
    <source>
        <dbReference type="Proteomes" id="UP001322138"/>
    </source>
</evidence>
<dbReference type="InterPro" id="IPR027417">
    <property type="entry name" value="P-loop_NTPase"/>
</dbReference>
<protein>
    <submittedName>
        <fullName evidence="5">NACHT and WD40-domain containing NOD-like receptor 5</fullName>
    </submittedName>
</protein>
<feature type="repeat" description="WD" evidence="3">
    <location>
        <begin position="859"/>
        <end position="900"/>
    </location>
</feature>
<reference evidence="5 6" key="1">
    <citation type="journal article" date="2023" name="bioRxiv">
        <title>High-quality genome assemblies of four members of thePodospora anserinaspecies complex.</title>
        <authorList>
            <person name="Ament-Velasquez S.L."/>
            <person name="Vogan A.A."/>
            <person name="Wallerman O."/>
            <person name="Hartmann F."/>
            <person name="Gautier V."/>
            <person name="Silar P."/>
            <person name="Giraud T."/>
            <person name="Johannesson H."/>
        </authorList>
    </citation>
    <scope>NUCLEOTIDE SEQUENCE [LARGE SCALE GENOMIC DNA]</scope>
    <source>
        <strain evidence="5 6">CBS 112042</strain>
    </source>
</reference>
<dbReference type="GeneID" id="87898852"/>
<dbReference type="SUPFAM" id="SSF50998">
    <property type="entry name" value="Quinoprotein alcohol dehydrogenase-like"/>
    <property type="match status" value="1"/>
</dbReference>
<dbReference type="RefSeq" id="XP_062730484.1">
    <property type="nucleotide sequence ID" value="XM_062879370.1"/>
</dbReference>
<evidence type="ECO:0000256" key="1">
    <source>
        <dbReference type="ARBA" id="ARBA00022574"/>
    </source>
</evidence>
<dbReference type="SUPFAM" id="SSF82171">
    <property type="entry name" value="DPP6 N-terminal domain-like"/>
    <property type="match status" value="2"/>
</dbReference>
<dbReference type="Gene3D" id="3.40.50.300">
    <property type="entry name" value="P-loop containing nucleotide triphosphate hydrolases"/>
    <property type="match status" value="1"/>
</dbReference>
<dbReference type="PRINTS" id="PR00320">
    <property type="entry name" value="GPROTEINBRPT"/>
</dbReference>
<feature type="repeat" description="WD" evidence="3">
    <location>
        <begin position="649"/>
        <end position="690"/>
    </location>
</feature>